<dbReference type="Proteomes" id="UP000231379">
    <property type="component" value="Unassembled WGS sequence"/>
</dbReference>
<dbReference type="PANTHER" id="PTHR43024">
    <property type="entry name" value="UDP-N-ACETYLMURAMOYL-TRIPEPTIDE--D-ALANYL-D-ALANINE LIGASE"/>
    <property type="match status" value="1"/>
</dbReference>
<protein>
    <recommendedName>
        <fullName evidence="8">UDP-N-acetylmuramoyl-tripeptide--D-alanyl-D-alanine ligase</fullName>
    </recommendedName>
</protein>
<dbReference type="Pfam" id="PF02875">
    <property type="entry name" value="Mur_ligase_C"/>
    <property type="match status" value="1"/>
</dbReference>
<evidence type="ECO:0000313" key="6">
    <source>
        <dbReference type="EMBL" id="PIR82281.1"/>
    </source>
</evidence>
<dbReference type="InterPro" id="IPR036615">
    <property type="entry name" value="Mur_ligase_C_dom_sf"/>
</dbReference>
<dbReference type="PANTHER" id="PTHR43024:SF1">
    <property type="entry name" value="UDP-N-ACETYLMURAMOYL-TRIPEPTIDE--D-ALANYL-D-ALANINE LIGASE"/>
    <property type="match status" value="1"/>
</dbReference>
<accession>A0A2H0U795</accession>
<dbReference type="EMBL" id="PFBM01000020">
    <property type="protein sequence ID" value="PIR82281.1"/>
    <property type="molecule type" value="Genomic_DNA"/>
</dbReference>
<keyword evidence="3" id="KW-0067">ATP-binding</keyword>
<evidence type="ECO:0008006" key="8">
    <source>
        <dbReference type="Google" id="ProtNLM"/>
    </source>
</evidence>
<dbReference type="SUPFAM" id="SSF53244">
    <property type="entry name" value="MurD-like peptide ligases, peptide-binding domain"/>
    <property type="match status" value="1"/>
</dbReference>
<evidence type="ECO:0000256" key="3">
    <source>
        <dbReference type="ARBA" id="ARBA00022840"/>
    </source>
</evidence>
<dbReference type="Pfam" id="PF08245">
    <property type="entry name" value="Mur_ligase_M"/>
    <property type="match status" value="1"/>
</dbReference>
<feature type="domain" description="Mur ligase C-terminal" evidence="4">
    <location>
        <begin position="271"/>
        <end position="398"/>
    </location>
</feature>
<name>A0A2H0U795_9BACT</name>
<gene>
    <name evidence="6" type="ORF">COU20_03155</name>
</gene>
<dbReference type="InterPro" id="IPR051046">
    <property type="entry name" value="MurCDEF_CellWall_CoF430Synth"/>
</dbReference>
<dbReference type="GO" id="GO:0016881">
    <property type="term" value="F:acid-amino acid ligase activity"/>
    <property type="evidence" value="ECO:0007669"/>
    <property type="project" value="InterPro"/>
</dbReference>
<evidence type="ECO:0000256" key="1">
    <source>
        <dbReference type="ARBA" id="ARBA00022598"/>
    </source>
</evidence>
<evidence type="ECO:0000259" key="4">
    <source>
        <dbReference type="Pfam" id="PF02875"/>
    </source>
</evidence>
<organism evidence="6 7">
    <name type="scientific">Candidatus Kaiserbacteria bacterium CG10_big_fil_rev_8_21_14_0_10_59_10</name>
    <dbReference type="NCBI Taxonomy" id="1974612"/>
    <lineage>
        <taxon>Bacteria</taxon>
        <taxon>Candidatus Kaiseribacteriota</taxon>
    </lineage>
</organism>
<sequence length="431" mass="47641">MQQVLTWFVIQVLSWEARLVLRRRRPRIIAVTGSVGKTTTKDAIFAALEGDVYVRKSEKTYNNEFGVPLTVLGEYSALRSPLGWLGIFVRGLITIFGSQPYPAWLIVEVGADRPGDIRRIARWLRPDIAVITGVPEIPVHVEFFRSPEEVVEEKAALAEEMRHDGTLIINGDDEHTRSVRERFRARTVSYGFSDECDVIARRCEIAYEGSAPVGVRFRAERSGASLPVFVRGALGRPRVYAALGALAVAEAVGLDLVSAAGALAKWEPTPGRMRILPGIRGSLIIDDTYNSSPAAALAALETLAEMKSATKRIAVLGDMLELGKWSAEGHRQVGERAAKCADMLVTVGFRARTIAEAARDHGMGDMSVRQYEQYEAERAGKELEPEMQEGVVVLVKGSQSMRMERTVLEIMAEPERAGELLVRQEPEWLAR</sequence>
<evidence type="ECO:0000256" key="2">
    <source>
        <dbReference type="ARBA" id="ARBA00022741"/>
    </source>
</evidence>
<dbReference type="SUPFAM" id="SSF53623">
    <property type="entry name" value="MurD-like peptide ligases, catalytic domain"/>
    <property type="match status" value="1"/>
</dbReference>
<keyword evidence="1" id="KW-0436">Ligase</keyword>
<reference evidence="7" key="1">
    <citation type="submission" date="2017-09" db="EMBL/GenBank/DDBJ databases">
        <title>Depth-based differentiation of microbial function through sediment-hosted aquifers and enrichment of novel symbionts in the deep terrestrial subsurface.</title>
        <authorList>
            <person name="Probst A.J."/>
            <person name="Ladd B."/>
            <person name="Jarett J.K."/>
            <person name="Geller-Mcgrath D.E."/>
            <person name="Sieber C.M.K."/>
            <person name="Emerson J.B."/>
            <person name="Anantharaman K."/>
            <person name="Thomas B.C."/>
            <person name="Malmstrom R."/>
            <person name="Stieglmeier M."/>
            <person name="Klingl A."/>
            <person name="Woyke T."/>
            <person name="Ryan C.M."/>
            <person name="Banfield J.F."/>
        </authorList>
    </citation>
    <scope>NUCLEOTIDE SEQUENCE [LARGE SCALE GENOMIC DNA]</scope>
</reference>
<proteinExistence type="predicted"/>
<dbReference type="GO" id="GO:0005524">
    <property type="term" value="F:ATP binding"/>
    <property type="evidence" value="ECO:0007669"/>
    <property type="project" value="UniProtKB-KW"/>
</dbReference>
<keyword evidence="2" id="KW-0547">Nucleotide-binding</keyword>
<evidence type="ECO:0000259" key="5">
    <source>
        <dbReference type="Pfam" id="PF08245"/>
    </source>
</evidence>
<dbReference type="Gene3D" id="3.90.190.20">
    <property type="entry name" value="Mur ligase, C-terminal domain"/>
    <property type="match status" value="1"/>
</dbReference>
<comment type="caution">
    <text evidence="6">The sequence shown here is derived from an EMBL/GenBank/DDBJ whole genome shotgun (WGS) entry which is preliminary data.</text>
</comment>
<feature type="domain" description="Mur ligase central" evidence="5">
    <location>
        <begin position="105"/>
        <end position="248"/>
    </location>
</feature>
<dbReference type="Gene3D" id="3.40.1190.10">
    <property type="entry name" value="Mur-like, catalytic domain"/>
    <property type="match status" value="1"/>
</dbReference>
<dbReference type="InterPro" id="IPR036565">
    <property type="entry name" value="Mur-like_cat_sf"/>
</dbReference>
<evidence type="ECO:0000313" key="7">
    <source>
        <dbReference type="Proteomes" id="UP000231379"/>
    </source>
</evidence>
<dbReference type="InterPro" id="IPR013221">
    <property type="entry name" value="Mur_ligase_cen"/>
</dbReference>
<dbReference type="InterPro" id="IPR004101">
    <property type="entry name" value="Mur_ligase_C"/>
</dbReference>
<dbReference type="AlphaFoldDB" id="A0A2H0U795"/>